<evidence type="ECO:0000256" key="4">
    <source>
        <dbReference type="ARBA" id="ARBA00022519"/>
    </source>
</evidence>
<dbReference type="Gene3D" id="3.30.70.1430">
    <property type="entry name" value="Multidrug efflux transporter AcrB pore domain"/>
    <property type="match status" value="2"/>
</dbReference>
<dbReference type="Gene3D" id="1.20.1640.10">
    <property type="entry name" value="Multidrug efflux transporter AcrB transmembrane domain"/>
    <property type="match status" value="2"/>
</dbReference>
<evidence type="ECO:0000256" key="1">
    <source>
        <dbReference type="ARBA" id="ARBA00004429"/>
    </source>
</evidence>
<gene>
    <name evidence="9" type="ORF">DFR26_0453</name>
</gene>
<feature type="transmembrane region" description="Helical" evidence="8">
    <location>
        <begin position="463"/>
        <end position="490"/>
    </location>
</feature>
<dbReference type="InterPro" id="IPR027463">
    <property type="entry name" value="AcrB_DN_DC_subdom"/>
</dbReference>
<comment type="subcellular location">
    <subcellularLocation>
        <location evidence="1">Cell inner membrane</location>
        <topology evidence="1">Multi-pass membrane protein</topology>
    </subcellularLocation>
</comment>
<dbReference type="GO" id="GO:0005886">
    <property type="term" value="C:plasma membrane"/>
    <property type="evidence" value="ECO:0007669"/>
    <property type="project" value="UniProtKB-SubCell"/>
</dbReference>
<keyword evidence="7 8" id="KW-0472">Membrane</keyword>
<keyword evidence="4" id="KW-0997">Cell inner membrane</keyword>
<dbReference type="Gene3D" id="3.30.2090.10">
    <property type="entry name" value="Multidrug efflux transporter AcrB TolC docking domain, DN and DC subdomains"/>
    <property type="match status" value="2"/>
</dbReference>
<feature type="transmembrane region" description="Helical" evidence="8">
    <location>
        <begin position="961"/>
        <end position="980"/>
    </location>
</feature>
<evidence type="ECO:0000313" key="9">
    <source>
        <dbReference type="EMBL" id="REH40254.1"/>
    </source>
</evidence>
<evidence type="ECO:0000256" key="7">
    <source>
        <dbReference type="ARBA" id="ARBA00023136"/>
    </source>
</evidence>
<keyword evidence="6 8" id="KW-1133">Transmembrane helix</keyword>
<feature type="transmembrane region" description="Helical" evidence="8">
    <location>
        <begin position="386"/>
        <end position="410"/>
    </location>
</feature>
<evidence type="ECO:0000256" key="2">
    <source>
        <dbReference type="ARBA" id="ARBA00022448"/>
    </source>
</evidence>
<proteinExistence type="predicted"/>
<dbReference type="Gene3D" id="3.30.70.1440">
    <property type="entry name" value="Multidrug efflux transporter AcrB pore domain"/>
    <property type="match status" value="1"/>
</dbReference>
<evidence type="ECO:0000313" key="10">
    <source>
        <dbReference type="Proteomes" id="UP000256774"/>
    </source>
</evidence>
<feature type="transmembrane region" description="Helical" evidence="8">
    <location>
        <begin position="992"/>
        <end position="1018"/>
    </location>
</feature>
<dbReference type="OrthoDB" id="9757904at2"/>
<evidence type="ECO:0000256" key="3">
    <source>
        <dbReference type="ARBA" id="ARBA00022475"/>
    </source>
</evidence>
<dbReference type="AlphaFoldDB" id="A0A3E0H9D8"/>
<feature type="transmembrane region" description="Helical" evidence="8">
    <location>
        <begin position="915"/>
        <end position="940"/>
    </location>
</feature>
<feature type="transmembrane region" description="Helical" evidence="8">
    <location>
        <begin position="883"/>
        <end position="903"/>
    </location>
</feature>
<dbReference type="SUPFAM" id="SSF82866">
    <property type="entry name" value="Multidrug efflux transporter AcrB transmembrane domain"/>
    <property type="match status" value="2"/>
</dbReference>
<dbReference type="PANTHER" id="PTHR32063">
    <property type="match status" value="1"/>
</dbReference>
<feature type="transmembrane region" description="Helical" evidence="8">
    <location>
        <begin position="856"/>
        <end position="876"/>
    </location>
</feature>
<comment type="caution">
    <text evidence="9">The sequence shown here is derived from an EMBL/GenBank/DDBJ whole genome shotgun (WGS) entry which is preliminary data.</text>
</comment>
<keyword evidence="3" id="KW-1003">Cell membrane</keyword>
<feature type="transmembrane region" description="Helical" evidence="8">
    <location>
        <begin position="360"/>
        <end position="380"/>
    </location>
</feature>
<feature type="transmembrane region" description="Helical" evidence="8">
    <location>
        <begin position="431"/>
        <end position="451"/>
    </location>
</feature>
<reference evidence="9 10" key="1">
    <citation type="submission" date="2018-08" db="EMBL/GenBank/DDBJ databases">
        <title>Genomic Encyclopedia of Type Strains, Phase IV (KMG-IV): sequencing the most valuable type-strain genomes for metagenomic binning, comparative biology and taxonomic classification.</title>
        <authorList>
            <person name="Goeker M."/>
        </authorList>
    </citation>
    <scope>NUCLEOTIDE SEQUENCE [LARGE SCALE GENOMIC DNA]</scope>
    <source>
        <strain evidence="9 10">DSM 26022</strain>
    </source>
</reference>
<keyword evidence="5 8" id="KW-0812">Transmembrane</keyword>
<dbReference type="PRINTS" id="PR00702">
    <property type="entry name" value="ACRIFLAVINRP"/>
</dbReference>
<dbReference type="GO" id="GO:0042910">
    <property type="term" value="F:xenobiotic transmembrane transporter activity"/>
    <property type="evidence" value="ECO:0007669"/>
    <property type="project" value="TreeGrafter"/>
</dbReference>
<keyword evidence="10" id="KW-1185">Reference proteome</keyword>
<evidence type="ECO:0000256" key="5">
    <source>
        <dbReference type="ARBA" id="ARBA00022692"/>
    </source>
</evidence>
<keyword evidence="2" id="KW-0813">Transport</keyword>
<dbReference type="Proteomes" id="UP000256774">
    <property type="component" value="Unassembled WGS sequence"/>
</dbReference>
<dbReference type="FunFam" id="1.20.1640.10:FF:000001">
    <property type="entry name" value="Efflux pump membrane transporter"/>
    <property type="match status" value="1"/>
</dbReference>
<accession>A0A3E0H9D8</accession>
<protein>
    <submittedName>
        <fullName evidence="9">Multidrug efflux pump</fullName>
    </submittedName>
</protein>
<dbReference type="InterPro" id="IPR001036">
    <property type="entry name" value="Acrflvin-R"/>
</dbReference>
<organism evidence="9 10">
    <name type="scientific">Paraperlucidibaca baekdonensis</name>
    <dbReference type="NCBI Taxonomy" id="748120"/>
    <lineage>
        <taxon>Bacteria</taxon>
        <taxon>Pseudomonadati</taxon>
        <taxon>Pseudomonadota</taxon>
        <taxon>Gammaproteobacteria</taxon>
        <taxon>Moraxellales</taxon>
        <taxon>Moraxellaceae</taxon>
        <taxon>Paraperlucidibaca</taxon>
    </lineage>
</organism>
<dbReference type="EMBL" id="QUNR01000001">
    <property type="protein sequence ID" value="REH40254.1"/>
    <property type="molecule type" value="Genomic_DNA"/>
</dbReference>
<evidence type="ECO:0000256" key="8">
    <source>
        <dbReference type="SAM" id="Phobius"/>
    </source>
</evidence>
<dbReference type="RefSeq" id="WP_116207303.1">
    <property type="nucleotide sequence ID" value="NZ_QUNR01000001.1"/>
</dbReference>
<dbReference type="SUPFAM" id="SSF82693">
    <property type="entry name" value="Multidrug efflux transporter AcrB pore domain, PN1, PN2, PC1 and PC2 subdomains"/>
    <property type="match status" value="3"/>
</dbReference>
<feature type="transmembrane region" description="Helical" evidence="8">
    <location>
        <begin position="334"/>
        <end position="353"/>
    </location>
</feature>
<feature type="transmembrane region" description="Helical" evidence="8">
    <location>
        <begin position="528"/>
        <end position="545"/>
    </location>
</feature>
<dbReference type="SUPFAM" id="SSF82714">
    <property type="entry name" value="Multidrug efflux transporter AcrB TolC docking domain, DN and DC subdomains"/>
    <property type="match status" value="2"/>
</dbReference>
<sequence>MKFTDIFIKRPVLAIVVSLIILLLGLRSATDLNVRQYPELQNAVINVVTTYVGADAELVQGFITTPLEREIASAQGIDYIKSTSLSGVSSIQAYLRLDYDPNVALTQVAAKVNKLRNQLPENSEDSVVELSVGDTTAAMYLSFYSDILDNNQITDYLVRVVEPKLATVPGVQRARILGDRTFAMRIWMKPERMAALGVTASDVYNALRSNNVLAALGATKGSMVQVDLTASTDLSTPDEFRALVVRSADGAIIRLGDIADVVLGSENYSTDVSFNGKKATFMGIEVAPDANSLDVIKDLRDNAWPEIIAQLPEGLKASIPYDSTRYINDAISEVIQTLIEAVLIVIVVIYLFLGSLRSVLIPAVTVPLSMIGACFLMQLMGFSINLLTLLSMVLAIGMVVDDAIIVLENIHRHIEEGMKPFDAAIKGARELLGPVIAMTITLVAVYLPIGFIGGLTGTLFVEFAFTLAGAVLLSGVIALTLSPMMSAALLRPQREEQGNRFAHWLDEKFDNLRQGYQRKLHSALDDKHVILTFGAIVLVSCFFLFKTSPTELAPEEDQGFFLVFSKSDSFSSLDYLTSYTDELTKIVNAIPEKENYFLLNGVGGGGSAVGSNTAISGVVMKPWTERDRTTKAVLQEATGEINQIAGLKNAAFSPPSLPSGGNGFPVEFIITGTATPEAMLSAGDEVLAKAMASKKFIFMQSDLKIDKPQVKVEVDREKAALLGINMSTLAADMSAMLSGGYANRFSMESRSYKVIPQVTRTERLNPSQLENYYTRTVTGELIPLSTVVTLKETVQPQSLNRFQQLSAVSLSGVPRPGVTLGEALGVLDEAARTTLPKDFSVDYGGQSRQYKNEGSALVMTFFFALVIIYLVLAAQFESFRDPLIMLVTVPMSICGALLCLNIAAMFQTPGASINIYTQVGLVTLIGVIAKHGILIVEFANQLQRQGRDRRLAIEEAAAIRLRPVLMTTAALVLAMIPLLIATGPGAASRFSMGLVIATGMTIGTLFTLYVVPAMYLYLGRDIATDAEHLNKAPAETTA</sequence>
<dbReference type="PANTHER" id="PTHR32063:SF14">
    <property type="entry name" value="BLL4319 PROTEIN"/>
    <property type="match status" value="1"/>
</dbReference>
<name>A0A3E0H9D8_9GAMM</name>
<dbReference type="Pfam" id="PF00873">
    <property type="entry name" value="ACR_tran"/>
    <property type="match status" value="1"/>
</dbReference>
<dbReference type="Gene3D" id="3.30.70.1320">
    <property type="entry name" value="Multidrug efflux transporter AcrB pore domain like"/>
    <property type="match status" value="1"/>
</dbReference>
<evidence type="ECO:0000256" key="6">
    <source>
        <dbReference type="ARBA" id="ARBA00022989"/>
    </source>
</evidence>